<protein>
    <recommendedName>
        <fullName evidence="4">XRE family transcriptional regulator</fullName>
    </recommendedName>
</protein>
<evidence type="ECO:0008006" key="4">
    <source>
        <dbReference type="Google" id="ProtNLM"/>
    </source>
</evidence>
<gene>
    <name evidence="2" type="ORF">AB0C36_41025</name>
</gene>
<feature type="region of interest" description="Disordered" evidence="1">
    <location>
        <begin position="139"/>
        <end position="162"/>
    </location>
</feature>
<dbReference type="Proteomes" id="UP001551482">
    <property type="component" value="Unassembled WGS sequence"/>
</dbReference>
<organism evidence="2 3">
    <name type="scientific">Streptodolium elevatio</name>
    <dbReference type="NCBI Taxonomy" id="3157996"/>
    <lineage>
        <taxon>Bacteria</taxon>
        <taxon>Bacillati</taxon>
        <taxon>Actinomycetota</taxon>
        <taxon>Actinomycetes</taxon>
        <taxon>Kitasatosporales</taxon>
        <taxon>Streptomycetaceae</taxon>
        <taxon>Streptodolium</taxon>
    </lineage>
</organism>
<feature type="compositionally biased region" description="Basic and acidic residues" evidence="1">
    <location>
        <begin position="144"/>
        <end position="157"/>
    </location>
</feature>
<proteinExistence type="predicted"/>
<evidence type="ECO:0000256" key="1">
    <source>
        <dbReference type="SAM" id="MobiDB-lite"/>
    </source>
</evidence>
<reference evidence="2 3" key="1">
    <citation type="submission" date="2024-06" db="EMBL/GenBank/DDBJ databases">
        <title>The Natural Products Discovery Center: Release of the First 8490 Sequenced Strains for Exploring Actinobacteria Biosynthetic Diversity.</title>
        <authorList>
            <person name="Kalkreuter E."/>
            <person name="Kautsar S.A."/>
            <person name="Yang D."/>
            <person name="Bader C.D."/>
            <person name="Teijaro C.N."/>
            <person name="Fluegel L."/>
            <person name="Davis C.M."/>
            <person name="Simpson J.R."/>
            <person name="Lauterbach L."/>
            <person name="Steele A.D."/>
            <person name="Gui C."/>
            <person name="Meng S."/>
            <person name="Li G."/>
            <person name="Viehrig K."/>
            <person name="Ye F."/>
            <person name="Su P."/>
            <person name="Kiefer A.F."/>
            <person name="Nichols A."/>
            <person name="Cepeda A.J."/>
            <person name="Yan W."/>
            <person name="Fan B."/>
            <person name="Jiang Y."/>
            <person name="Adhikari A."/>
            <person name="Zheng C.-J."/>
            <person name="Schuster L."/>
            <person name="Cowan T.M."/>
            <person name="Smanski M.J."/>
            <person name="Chevrette M.G."/>
            <person name="De Carvalho L.P.S."/>
            <person name="Shen B."/>
        </authorList>
    </citation>
    <scope>NUCLEOTIDE SEQUENCE [LARGE SCALE GENOMIC DNA]</scope>
    <source>
        <strain evidence="2 3">NPDC048946</strain>
    </source>
</reference>
<accession>A0ABV3DX87</accession>
<sequence>MADTRRTACRGGDGVQWTDLDRVGTAEEFVAALGALLRSTGKSSRAVAVETTVSNSVAHGLVKGTGGIPTEETVRLLATAYASSALPSWLSTRARVEENRPRPAKATVEQLQKQIDALRGQLAEVLDAVTELVELNRAEAVSPEEQRRRRKADERARRDRLKQRQANAHRWFLSRLHPPLLVKTQMQVNRHLALRQATASGLPDQ</sequence>
<comment type="caution">
    <text evidence="2">The sequence shown here is derived from an EMBL/GenBank/DDBJ whole genome shotgun (WGS) entry which is preliminary data.</text>
</comment>
<keyword evidence="3" id="KW-1185">Reference proteome</keyword>
<dbReference type="EMBL" id="JBEZFP010000208">
    <property type="protein sequence ID" value="MEU8139867.1"/>
    <property type="molecule type" value="Genomic_DNA"/>
</dbReference>
<name>A0ABV3DX87_9ACTN</name>
<evidence type="ECO:0000313" key="2">
    <source>
        <dbReference type="EMBL" id="MEU8139867.1"/>
    </source>
</evidence>
<evidence type="ECO:0000313" key="3">
    <source>
        <dbReference type="Proteomes" id="UP001551482"/>
    </source>
</evidence>
<dbReference type="RefSeq" id="WP_358364366.1">
    <property type="nucleotide sequence ID" value="NZ_JBEZFP010000208.1"/>
</dbReference>